<gene>
    <name evidence="2" type="ORF">CSO01_25220</name>
</gene>
<organism evidence="2 3">
    <name type="scientific">Cellulomonas soli</name>
    <dbReference type="NCBI Taxonomy" id="931535"/>
    <lineage>
        <taxon>Bacteria</taxon>
        <taxon>Bacillati</taxon>
        <taxon>Actinomycetota</taxon>
        <taxon>Actinomycetes</taxon>
        <taxon>Micrococcales</taxon>
        <taxon>Cellulomonadaceae</taxon>
        <taxon>Cellulomonas</taxon>
    </lineage>
</organism>
<reference evidence="2 3" key="1">
    <citation type="submission" date="2019-07" db="EMBL/GenBank/DDBJ databases">
        <title>Whole genome shotgun sequence of Cellulomonas soli NBRC 109434.</title>
        <authorList>
            <person name="Hosoyama A."/>
            <person name="Uohara A."/>
            <person name="Ohji S."/>
            <person name="Ichikawa N."/>
        </authorList>
    </citation>
    <scope>NUCLEOTIDE SEQUENCE [LARGE SCALE GENOMIC DNA]</scope>
    <source>
        <strain evidence="2 3">NBRC 109434</strain>
    </source>
</reference>
<feature type="region of interest" description="Disordered" evidence="1">
    <location>
        <begin position="1"/>
        <end position="20"/>
    </location>
</feature>
<protein>
    <submittedName>
        <fullName evidence="2">Uncharacterized protein</fullName>
    </submittedName>
</protein>
<dbReference type="Proteomes" id="UP000321798">
    <property type="component" value="Unassembled WGS sequence"/>
</dbReference>
<feature type="compositionally biased region" description="Low complexity" evidence="1">
    <location>
        <begin position="7"/>
        <end position="19"/>
    </location>
</feature>
<name>A0A512PF22_9CELL</name>
<accession>A0A512PF22</accession>
<keyword evidence="3" id="KW-1185">Reference proteome</keyword>
<dbReference type="EMBL" id="BKAL01000008">
    <property type="protein sequence ID" value="GEP69807.1"/>
    <property type="molecule type" value="Genomic_DNA"/>
</dbReference>
<dbReference type="AlphaFoldDB" id="A0A512PF22"/>
<proteinExistence type="predicted"/>
<evidence type="ECO:0000313" key="3">
    <source>
        <dbReference type="Proteomes" id="UP000321798"/>
    </source>
</evidence>
<evidence type="ECO:0000256" key="1">
    <source>
        <dbReference type="SAM" id="MobiDB-lite"/>
    </source>
</evidence>
<comment type="caution">
    <text evidence="2">The sequence shown here is derived from an EMBL/GenBank/DDBJ whole genome shotgun (WGS) entry which is preliminary data.</text>
</comment>
<evidence type="ECO:0000313" key="2">
    <source>
        <dbReference type="EMBL" id="GEP69807.1"/>
    </source>
</evidence>
<feature type="region of interest" description="Disordered" evidence="1">
    <location>
        <begin position="32"/>
        <end position="73"/>
    </location>
</feature>
<sequence>MPASKIAATASANARSAARTWDHRVRSLMDPFLPWLTDTGPKEGPSWSERRRCAPRNGGKAHPGARPAREDGPPICVAKAQVNRDIEVLA</sequence>